<dbReference type="Pfam" id="PF13927">
    <property type="entry name" value="Ig_3"/>
    <property type="match status" value="1"/>
</dbReference>
<keyword evidence="6" id="KW-1185">Reference proteome</keyword>
<feature type="domain" description="Ig-like" evidence="4">
    <location>
        <begin position="21"/>
        <end position="125"/>
    </location>
</feature>
<dbReference type="GO" id="GO:0055037">
    <property type="term" value="C:recycling endosome"/>
    <property type="evidence" value="ECO:0007669"/>
    <property type="project" value="TreeGrafter"/>
</dbReference>
<keyword evidence="3" id="KW-0732">Signal</keyword>
<dbReference type="InterPro" id="IPR036179">
    <property type="entry name" value="Ig-like_dom_sf"/>
</dbReference>
<feature type="chain" id="PRO_5043976367" evidence="3">
    <location>
        <begin position="17"/>
        <end position="227"/>
    </location>
</feature>
<dbReference type="AlphaFoldDB" id="A0AAV1GIH6"/>
<dbReference type="EMBL" id="OY660878">
    <property type="protein sequence ID" value="CAJ1073415.1"/>
    <property type="molecule type" value="Genomic_DNA"/>
</dbReference>
<dbReference type="SMART" id="SM00409">
    <property type="entry name" value="IG"/>
    <property type="match status" value="1"/>
</dbReference>
<dbReference type="GO" id="GO:0030888">
    <property type="term" value="P:regulation of B cell proliferation"/>
    <property type="evidence" value="ECO:0007669"/>
    <property type="project" value="TreeGrafter"/>
</dbReference>
<reference evidence="5" key="1">
    <citation type="submission" date="2023-08" db="EMBL/GenBank/DDBJ databases">
        <authorList>
            <person name="Alioto T."/>
            <person name="Alioto T."/>
            <person name="Gomez Garrido J."/>
        </authorList>
    </citation>
    <scope>NUCLEOTIDE SEQUENCE</scope>
</reference>
<evidence type="ECO:0000256" key="3">
    <source>
        <dbReference type="SAM" id="SignalP"/>
    </source>
</evidence>
<evidence type="ECO:0000313" key="5">
    <source>
        <dbReference type="EMBL" id="CAJ1073415.1"/>
    </source>
</evidence>
<dbReference type="InterPro" id="IPR007110">
    <property type="entry name" value="Ig-like_dom"/>
</dbReference>
<dbReference type="PROSITE" id="PS50835">
    <property type="entry name" value="IG_LIKE"/>
    <property type="match status" value="1"/>
</dbReference>
<evidence type="ECO:0000256" key="2">
    <source>
        <dbReference type="SAM" id="Phobius"/>
    </source>
</evidence>
<dbReference type="GO" id="GO:0042609">
    <property type="term" value="F:CD4 receptor binding"/>
    <property type="evidence" value="ECO:0007669"/>
    <property type="project" value="TreeGrafter"/>
</dbReference>
<evidence type="ECO:0000313" key="6">
    <source>
        <dbReference type="Proteomes" id="UP001178508"/>
    </source>
</evidence>
<name>A0AAV1GIH6_XYRNO</name>
<keyword evidence="2" id="KW-0472">Membrane</keyword>
<dbReference type="SUPFAM" id="SSF48726">
    <property type="entry name" value="Immunoglobulin"/>
    <property type="match status" value="1"/>
</dbReference>
<evidence type="ECO:0000259" key="4">
    <source>
        <dbReference type="PROSITE" id="PS50835"/>
    </source>
</evidence>
<dbReference type="GO" id="GO:0019903">
    <property type="term" value="F:protein phosphatase binding"/>
    <property type="evidence" value="ECO:0007669"/>
    <property type="project" value="TreeGrafter"/>
</dbReference>
<feature type="transmembrane region" description="Helical" evidence="2">
    <location>
        <begin position="139"/>
        <end position="161"/>
    </location>
</feature>
<dbReference type="InterPro" id="IPR003599">
    <property type="entry name" value="Ig_sub"/>
</dbReference>
<protein>
    <submittedName>
        <fullName evidence="5">Uncharacterized protein LOC117805735</fullName>
    </submittedName>
</protein>
<dbReference type="GO" id="GO:0009897">
    <property type="term" value="C:external side of plasma membrane"/>
    <property type="evidence" value="ECO:0007669"/>
    <property type="project" value="TreeGrafter"/>
</dbReference>
<accession>A0AAV1GIH6</accession>
<sequence>MFCGLFLLFFLNGSTGFTIGPFASTAEGVSTGRMTTEEMLSSLKLVATPDYPVMEGQTVHLRCSASSSPKSVDWSWQYMMKNQTWQKVGSEMDLTLSKPEQTGVYRCHARSPSGPWKESPNHTVSIIAAHLTVGENLGIAAFAFVLLLLIINLAVLSWMGWQKFADKPNNSITPAKGIPGPEKSPKRGLQQTDTDGDVYMNYSSTNQAYSDLDPASMNNDNVYSSLS</sequence>
<dbReference type="Proteomes" id="UP001178508">
    <property type="component" value="Chromosome 15"/>
</dbReference>
<feature type="compositionally biased region" description="Polar residues" evidence="1">
    <location>
        <begin position="216"/>
        <end position="227"/>
    </location>
</feature>
<feature type="signal peptide" evidence="3">
    <location>
        <begin position="1"/>
        <end position="16"/>
    </location>
</feature>
<dbReference type="Gene3D" id="2.60.40.10">
    <property type="entry name" value="Immunoglobulins"/>
    <property type="match status" value="1"/>
</dbReference>
<keyword evidence="2" id="KW-1133">Transmembrane helix</keyword>
<dbReference type="GO" id="GO:0042113">
    <property type="term" value="P:B cell activation"/>
    <property type="evidence" value="ECO:0007669"/>
    <property type="project" value="TreeGrafter"/>
</dbReference>
<feature type="region of interest" description="Disordered" evidence="1">
    <location>
        <begin position="171"/>
        <end position="227"/>
    </location>
</feature>
<organism evidence="5 6">
    <name type="scientific">Xyrichtys novacula</name>
    <name type="common">Pearly razorfish</name>
    <name type="synonym">Hemipteronotus novacula</name>
    <dbReference type="NCBI Taxonomy" id="13765"/>
    <lineage>
        <taxon>Eukaryota</taxon>
        <taxon>Metazoa</taxon>
        <taxon>Chordata</taxon>
        <taxon>Craniata</taxon>
        <taxon>Vertebrata</taxon>
        <taxon>Euteleostomi</taxon>
        <taxon>Actinopterygii</taxon>
        <taxon>Neopterygii</taxon>
        <taxon>Teleostei</taxon>
        <taxon>Neoteleostei</taxon>
        <taxon>Acanthomorphata</taxon>
        <taxon>Eupercaria</taxon>
        <taxon>Labriformes</taxon>
        <taxon>Labridae</taxon>
        <taxon>Xyrichtys</taxon>
    </lineage>
</organism>
<proteinExistence type="predicted"/>
<gene>
    <name evidence="5" type="ORF">XNOV1_A039117</name>
</gene>
<dbReference type="PANTHER" id="PTHR46958:SF1">
    <property type="entry name" value="B-CELL RECEPTOR CD22"/>
    <property type="match status" value="1"/>
</dbReference>
<dbReference type="GO" id="GO:0033691">
    <property type="term" value="F:sialic acid binding"/>
    <property type="evidence" value="ECO:0007669"/>
    <property type="project" value="TreeGrafter"/>
</dbReference>
<dbReference type="PANTHER" id="PTHR46958">
    <property type="entry name" value="B-CELL RECEPTOR CD22"/>
    <property type="match status" value="1"/>
</dbReference>
<dbReference type="GO" id="GO:0005769">
    <property type="term" value="C:early endosome"/>
    <property type="evidence" value="ECO:0007669"/>
    <property type="project" value="TreeGrafter"/>
</dbReference>
<dbReference type="GO" id="GO:0050859">
    <property type="term" value="P:negative regulation of B cell receptor signaling pathway"/>
    <property type="evidence" value="ECO:0007669"/>
    <property type="project" value="TreeGrafter"/>
</dbReference>
<evidence type="ECO:0000256" key="1">
    <source>
        <dbReference type="SAM" id="MobiDB-lite"/>
    </source>
</evidence>
<keyword evidence="2" id="KW-0812">Transmembrane</keyword>
<dbReference type="InterPro" id="IPR013783">
    <property type="entry name" value="Ig-like_fold"/>
</dbReference>
<dbReference type="GO" id="GO:0070062">
    <property type="term" value="C:extracellular exosome"/>
    <property type="evidence" value="ECO:0007669"/>
    <property type="project" value="TreeGrafter"/>
</dbReference>